<dbReference type="EMBL" id="MU825399">
    <property type="protein sequence ID" value="KAJ7393005.1"/>
    <property type="molecule type" value="Genomic_DNA"/>
</dbReference>
<protein>
    <submittedName>
        <fullName evidence="2">Uncharacterized protein</fullName>
    </submittedName>
</protein>
<feature type="compositionally biased region" description="Polar residues" evidence="1">
    <location>
        <begin position="72"/>
        <end position="87"/>
    </location>
</feature>
<organism evidence="2 3">
    <name type="scientific">Desmophyllum pertusum</name>
    <dbReference type="NCBI Taxonomy" id="174260"/>
    <lineage>
        <taxon>Eukaryota</taxon>
        <taxon>Metazoa</taxon>
        <taxon>Cnidaria</taxon>
        <taxon>Anthozoa</taxon>
        <taxon>Hexacorallia</taxon>
        <taxon>Scleractinia</taxon>
        <taxon>Caryophylliina</taxon>
        <taxon>Caryophylliidae</taxon>
        <taxon>Desmophyllum</taxon>
    </lineage>
</organism>
<accession>A0A9X0A4Q4</accession>
<dbReference type="Proteomes" id="UP001163046">
    <property type="component" value="Unassembled WGS sequence"/>
</dbReference>
<name>A0A9X0A4Q4_9CNID</name>
<comment type="caution">
    <text evidence="2">The sequence shown here is derived from an EMBL/GenBank/DDBJ whole genome shotgun (WGS) entry which is preliminary data.</text>
</comment>
<evidence type="ECO:0000313" key="2">
    <source>
        <dbReference type="EMBL" id="KAJ7393005.1"/>
    </source>
</evidence>
<sequence length="113" mass="12890">MGKIVCLPNKNAFNNIREIKTSTESGRDVKAYPQYPQAGFSYSRYSPPSPPPRARDVNMYSPPRPQRVRSLSVPNRTTTRIQSQSHKATMDIDKPFECQLQLRPGIVQEERAI</sequence>
<evidence type="ECO:0000256" key="1">
    <source>
        <dbReference type="SAM" id="MobiDB-lite"/>
    </source>
</evidence>
<proteinExistence type="predicted"/>
<keyword evidence="3" id="KW-1185">Reference proteome</keyword>
<reference evidence="2" key="1">
    <citation type="submission" date="2023-01" db="EMBL/GenBank/DDBJ databases">
        <title>Genome assembly of the deep-sea coral Lophelia pertusa.</title>
        <authorList>
            <person name="Herrera S."/>
            <person name="Cordes E."/>
        </authorList>
    </citation>
    <scope>NUCLEOTIDE SEQUENCE</scope>
    <source>
        <strain evidence="2">USNM1676648</strain>
        <tissue evidence="2">Polyp</tissue>
    </source>
</reference>
<gene>
    <name evidence="2" type="ORF">OS493_008253</name>
</gene>
<feature type="region of interest" description="Disordered" evidence="1">
    <location>
        <begin position="38"/>
        <end position="92"/>
    </location>
</feature>
<evidence type="ECO:0000313" key="3">
    <source>
        <dbReference type="Proteomes" id="UP001163046"/>
    </source>
</evidence>
<dbReference type="AlphaFoldDB" id="A0A9X0A4Q4"/>